<evidence type="ECO:0000313" key="1">
    <source>
        <dbReference type="EMBL" id="MCI35908.1"/>
    </source>
</evidence>
<name>A0A392RH15_9FABA</name>
<evidence type="ECO:0000313" key="2">
    <source>
        <dbReference type="Proteomes" id="UP000265520"/>
    </source>
</evidence>
<comment type="caution">
    <text evidence="1">The sequence shown here is derived from an EMBL/GenBank/DDBJ whole genome shotgun (WGS) entry which is preliminary data.</text>
</comment>
<protein>
    <submittedName>
        <fullName evidence="1">Uncharacterized protein</fullName>
    </submittedName>
</protein>
<reference evidence="1 2" key="1">
    <citation type="journal article" date="2018" name="Front. Plant Sci.">
        <title>Red Clover (Trifolium pratense) and Zigzag Clover (T. medium) - A Picture of Genomic Similarities and Differences.</title>
        <authorList>
            <person name="Dluhosova J."/>
            <person name="Istvanek J."/>
            <person name="Nedelnik J."/>
            <person name="Repkova J."/>
        </authorList>
    </citation>
    <scope>NUCLEOTIDE SEQUENCE [LARGE SCALE GENOMIC DNA]</scope>
    <source>
        <strain evidence="2">cv. 10/8</strain>
        <tissue evidence="1">Leaf</tissue>
    </source>
</reference>
<keyword evidence="2" id="KW-1185">Reference proteome</keyword>
<dbReference type="Proteomes" id="UP000265520">
    <property type="component" value="Unassembled WGS sequence"/>
</dbReference>
<feature type="non-terminal residue" evidence="1">
    <location>
        <position position="1"/>
    </location>
</feature>
<organism evidence="1 2">
    <name type="scientific">Trifolium medium</name>
    <dbReference type="NCBI Taxonomy" id="97028"/>
    <lineage>
        <taxon>Eukaryota</taxon>
        <taxon>Viridiplantae</taxon>
        <taxon>Streptophyta</taxon>
        <taxon>Embryophyta</taxon>
        <taxon>Tracheophyta</taxon>
        <taxon>Spermatophyta</taxon>
        <taxon>Magnoliopsida</taxon>
        <taxon>eudicotyledons</taxon>
        <taxon>Gunneridae</taxon>
        <taxon>Pentapetalae</taxon>
        <taxon>rosids</taxon>
        <taxon>fabids</taxon>
        <taxon>Fabales</taxon>
        <taxon>Fabaceae</taxon>
        <taxon>Papilionoideae</taxon>
        <taxon>50 kb inversion clade</taxon>
        <taxon>NPAAA clade</taxon>
        <taxon>Hologalegina</taxon>
        <taxon>IRL clade</taxon>
        <taxon>Trifolieae</taxon>
        <taxon>Trifolium</taxon>
    </lineage>
</organism>
<accession>A0A392RH15</accession>
<sequence>VHVFAAIVMLLFKRKKEENKEQMISGEKLLAKKSLLSVVCEFVIDGESVTGGAQFV</sequence>
<dbReference type="AlphaFoldDB" id="A0A392RH15"/>
<proteinExistence type="predicted"/>
<dbReference type="EMBL" id="LXQA010228302">
    <property type="protein sequence ID" value="MCI35908.1"/>
    <property type="molecule type" value="Genomic_DNA"/>
</dbReference>